<dbReference type="RefSeq" id="WP_131361794.1">
    <property type="nucleotide sequence ID" value="NZ_SJKB01000010.1"/>
</dbReference>
<feature type="transmembrane region" description="Helical" evidence="1">
    <location>
        <begin position="213"/>
        <end position="230"/>
    </location>
</feature>
<evidence type="ECO:0000313" key="2">
    <source>
        <dbReference type="EMBL" id="TCC57445.1"/>
    </source>
</evidence>
<dbReference type="EMBL" id="SJKB01000010">
    <property type="protein sequence ID" value="TCC57445.1"/>
    <property type="molecule type" value="Genomic_DNA"/>
</dbReference>
<name>A0A4R0KNL1_9ACTN</name>
<feature type="transmembrane region" description="Helical" evidence="1">
    <location>
        <begin position="146"/>
        <end position="167"/>
    </location>
</feature>
<keyword evidence="1" id="KW-0472">Membrane</keyword>
<dbReference type="OrthoDB" id="4239081at2"/>
<protein>
    <submittedName>
        <fullName evidence="2">Uncharacterized protein</fullName>
    </submittedName>
</protein>
<feature type="transmembrane region" description="Helical" evidence="1">
    <location>
        <begin position="12"/>
        <end position="32"/>
    </location>
</feature>
<dbReference type="Proteomes" id="UP000291144">
    <property type="component" value="Unassembled WGS sequence"/>
</dbReference>
<keyword evidence="3" id="KW-1185">Reference proteome</keyword>
<reference evidence="2 3" key="1">
    <citation type="submission" date="2019-02" db="EMBL/GenBank/DDBJ databases">
        <title>Kribbella capetownensis sp. nov. and Kribbella speibonae sp. nov., isolated from soil.</title>
        <authorList>
            <person name="Curtis S.M."/>
            <person name="Norton I."/>
            <person name="Everest G.J."/>
            <person name="Meyers P.R."/>
        </authorList>
    </citation>
    <scope>NUCLEOTIDE SEQUENCE [LARGE SCALE GENOMIC DNA]</scope>
    <source>
        <strain evidence="2 3">NRRL B-24813</strain>
    </source>
</reference>
<sequence>MGILDKTVTTIFVLLGGVAMVGVATDLAAVVAPHSARELHAYEVAPRCPAAPSAPAECRWTEEFTASEIHDVPEYKRGDRSAVLTDASGARWNTGFGHSGPVLDQLDEGDQVTGTIWRGRLIEIAAEGATQETGKVLDDAREPSDMLALILASSGLLVIGTCAWRLRRRRAAPTRAMEATLVLSVGMLFAGLLSAVAVFVLADVLSPSAAETFWLFAAIFVAAAAWLTVVTRRDLKKPRTPGIPI</sequence>
<accession>A0A4R0KNL1</accession>
<feature type="transmembrane region" description="Helical" evidence="1">
    <location>
        <begin position="179"/>
        <end position="201"/>
    </location>
</feature>
<evidence type="ECO:0000313" key="3">
    <source>
        <dbReference type="Proteomes" id="UP000291144"/>
    </source>
</evidence>
<organism evidence="2 3">
    <name type="scientific">Kribbella pittospori</name>
    <dbReference type="NCBI Taxonomy" id="722689"/>
    <lineage>
        <taxon>Bacteria</taxon>
        <taxon>Bacillati</taxon>
        <taxon>Actinomycetota</taxon>
        <taxon>Actinomycetes</taxon>
        <taxon>Propionibacteriales</taxon>
        <taxon>Kribbellaceae</taxon>
        <taxon>Kribbella</taxon>
    </lineage>
</organism>
<evidence type="ECO:0000256" key="1">
    <source>
        <dbReference type="SAM" id="Phobius"/>
    </source>
</evidence>
<proteinExistence type="predicted"/>
<dbReference type="AlphaFoldDB" id="A0A4R0KNL1"/>
<gene>
    <name evidence="2" type="ORF">E0H73_29080</name>
</gene>
<keyword evidence="1" id="KW-0812">Transmembrane</keyword>
<keyword evidence="1" id="KW-1133">Transmembrane helix</keyword>
<comment type="caution">
    <text evidence="2">The sequence shown here is derived from an EMBL/GenBank/DDBJ whole genome shotgun (WGS) entry which is preliminary data.</text>
</comment>